<dbReference type="Proteomes" id="UP001153954">
    <property type="component" value="Unassembled WGS sequence"/>
</dbReference>
<keyword evidence="1" id="KW-0472">Membrane</keyword>
<keyword evidence="3" id="KW-1185">Reference proteome</keyword>
<evidence type="ECO:0000313" key="3">
    <source>
        <dbReference type="Proteomes" id="UP001153954"/>
    </source>
</evidence>
<reference evidence="2" key="1">
    <citation type="submission" date="2022-03" db="EMBL/GenBank/DDBJ databases">
        <authorList>
            <person name="Tunstrom K."/>
        </authorList>
    </citation>
    <scope>NUCLEOTIDE SEQUENCE</scope>
</reference>
<protein>
    <submittedName>
        <fullName evidence="2">Uncharacterized protein</fullName>
    </submittedName>
</protein>
<accession>A0AAU9U0S8</accession>
<gene>
    <name evidence="2" type="ORF">EEDITHA_LOCUS7243</name>
</gene>
<keyword evidence="1" id="KW-1133">Transmembrane helix</keyword>
<sequence length="133" mass="15417">MLSYLVKQELLLNVPHWIRLWNMLGSTLFSLIIVTKCRHFTSYLRQEFAKTTVTAFYSCIRFLSVGDLLLPSHSGVKRRQDPSCDTFQPSDAPAVSQLRTHWQVKTAVKLAWDEFPYLPKCLRTEDGRRASLK</sequence>
<feature type="transmembrane region" description="Helical" evidence="1">
    <location>
        <begin position="20"/>
        <end position="37"/>
    </location>
</feature>
<proteinExistence type="predicted"/>
<organism evidence="2 3">
    <name type="scientific">Euphydryas editha</name>
    <name type="common">Edith's checkerspot</name>
    <dbReference type="NCBI Taxonomy" id="104508"/>
    <lineage>
        <taxon>Eukaryota</taxon>
        <taxon>Metazoa</taxon>
        <taxon>Ecdysozoa</taxon>
        <taxon>Arthropoda</taxon>
        <taxon>Hexapoda</taxon>
        <taxon>Insecta</taxon>
        <taxon>Pterygota</taxon>
        <taxon>Neoptera</taxon>
        <taxon>Endopterygota</taxon>
        <taxon>Lepidoptera</taxon>
        <taxon>Glossata</taxon>
        <taxon>Ditrysia</taxon>
        <taxon>Papilionoidea</taxon>
        <taxon>Nymphalidae</taxon>
        <taxon>Nymphalinae</taxon>
        <taxon>Euphydryas</taxon>
    </lineage>
</organism>
<dbReference type="EMBL" id="CAKOGL010000010">
    <property type="protein sequence ID" value="CAH2091374.1"/>
    <property type="molecule type" value="Genomic_DNA"/>
</dbReference>
<dbReference type="AlphaFoldDB" id="A0AAU9U0S8"/>
<comment type="caution">
    <text evidence="2">The sequence shown here is derived from an EMBL/GenBank/DDBJ whole genome shotgun (WGS) entry which is preliminary data.</text>
</comment>
<keyword evidence="1" id="KW-0812">Transmembrane</keyword>
<evidence type="ECO:0000256" key="1">
    <source>
        <dbReference type="SAM" id="Phobius"/>
    </source>
</evidence>
<evidence type="ECO:0000313" key="2">
    <source>
        <dbReference type="EMBL" id="CAH2091374.1"/>
    </source>
</evidence>
<name>A0AAU9U0S8_EUPED</name>